<reference evidence="2" key="1">
    <citation type="submission" date="2016-10" db="EMBL/GenBank/DDBJ databases">
        <authorList>
            <person name="Varghese N."/>
            <person name="Submissions S."/>
        </authorList>
    </citation>
    <scope>NUCLEOTIDE SEQUENCE [LARGE SCALE GENOMIC DNA]</scope>
    <source>
        <strain evidence="2">DSM 28453</strain>
    </source>
</reference>
<sequence>MDAPSVVLAGADRESPFRFAIERTLVGANERQTLPGLVDSRTRRVMKVNPDAKVLFLKDGETDDWERSILVDASNRAVVEQVVHRLAEWQQGQDEDMFRLFSALLLHRDERVHQWALRELDRAEYSTLQALMPVVPTALLLRDLNLPTERGLKPIRLLLLGLNGGAEHAALFEAGVARNLTSIGPLAGVNSVAWMEVAGVAAVEALVDRYLVSEAALPVAQELIVEALAIQAQTPTGELRAAIEGALTEAVQSHPEIAPMVARQFGARLDWSMGEALAKLNVSGVSIEDMEAVERYVTFGAKRGVFD</sequence>
<evidence type="ECO:0000313" key="2">
    <source>
        <dbReference type="Proteomes" id="UP000198851"/>
    </source>
</evidence>
<dbReference type="EMBL" id="FOSZ01000011">
    <property type="protein sequence ID" value="SFL36668.1"/>
    <property type="molecule type" value="Genomic_DNA"/>
</dbReference>
<keyword evidence="2" id="KW-1185">Reference proteome</keyword>
<dbReference type="OrthoDB" id="7702485at2"/>
<organism evidence="1 2">
    <name type="scientific">Shimia haliotis</name>
    <dbReference type="NCBI Taxonomy" id="1280847"/>
    <lineage>
        <taxon>Bacteria</taxon>
        <taxon>Pseudomonadati</taxon>
        <taxon>Pseudomonadota</taxon>
        <taxon>Alphaproteobacteria</taxon>
        <taxon>Rhodobacterales</taxon>
        <taxon>Roseobacteraceae</taxon>
    </lineage>
</organism>
<protein>
    <submittedName>
        <fullName evidence="1">Uncharacterized protein</fullName>
    </submittedName>
</protein>
<dbReference type="STRING" id="1280847.SAMN04488036_1112"/>
<proteinExistence type="predicted"/>
<name>A0A1I4H312_9RHOB</name>
<gene>
    <name evidence="1" type="ORF">SAMN04488036_1112</name>
</gene>
<accession>A0A1I4H312</accession>
<dbReference type="Proteomes" id="UP000198851">
    <property type="component" value="Unassembled WGS sequence"/>
</dbReference>
<dbReference type="AlphaFoldDB" id="A0A1I4H312"/>
<evidence type="ECO:0000313" key="1">
    <source>
        <dbReference type="EMBL" id="SFL36668.1"/>
    </source>
</evidence>